<sequence length="80" mass="8790">MASNSPEKTFRIGLVSASIFANEAEGGKRTILNVNLQRRYRDGDSWKSSTSFGLADIPVALRVLQLAQGYVEEREAEVSS</sequence>
<gene>
    <name evidence="1" type="ORF">KOR42_34250</name>
</gene>
<evidence type="ECO:0000313" key="1">
    <source>
        <dbReference type="EMBL" id="TWT51738.1"/>
    </source>
</evidence>
<dbReference type="OrthoDB" id="282578at2"/>
<evidence type="ECO:0000313" key="2">
    <source>
        <dbReference type="Proteomes" id="UP000317243"/>
    </source>
</evidence>
<proteinExistence type="predicted"/>
<comment type="caution">
    <text evidence="1">The sequence shown here is derived from an EMBL/GenBank/DDBJ whole genome shotgun (WGS) entry which is preliminary data.</text>
</comment>
<protein>
    <submittedName>
        <fullName evidence="1">Uncharacterized protein</fullName>
    </submittedName>
</protein>
<accession>A0A5C5WM48</accession>
<dbReference type="AlphaFoldDB" id="A0A5C5WM48"/>
<dbReference type="EMBL" id="SIHI01000011">
    <property type="protein sequence ID" value="TWT51738.1"/>
    <property type="molecule type" value="Genomic_DNA"/>
</dbReference>
<dbReference type="Proteomes" id="UP000317243">
    <property type="component" value="Unassembled WGS sequence"/>
</dbReference>
<organism evidence="1 2">
    <name type="scientific">Thalassoglobus neptunius</name>
    <dbReference type="NCBI Taxonomy" id="1938619"/>
    <lineage>
        <taxon>Bacteria</taxon>
        <taxon>Pseudomonadati</taxon>
        <taxon>Planctomycetota</taxon>
        <taxon>Planctomycetia</taxon>
        <taxon>Planctomycetales</taxon>
        <taxon>Planctomycetaceae</taxon>
        <taxon>Thalassoglobus</taxon>
    </lineage>
</organism>
<reference evidence="1 2" key="1">
    <citation type="submission" date="2019-02" db="EMBL/GenBank/DDBJ databases">
        <title>Deep-cultivation of Planctomycetes and their phenomic and genomic characterization uncovers novel biology.</title>
        <authorList>
            <person name="Wiegand S."/>
            <person name="Jogler M."/>
            <person name="Boedeker C."/>
            <person name="Pinto D."/>
            <person name="Vollmers J."/>
            <person name="Rivas-Marin E."/>
            <person name="Kohn T."/>
            <person name="Peeters S.H."/>
            <person name="Heuer A."/>
            <person name="Rast P."/>
            <person name="Oberbeckmann S."/>
            <person name="Bunk B."/>
            <person name="Jeske O."/>
            <person name="Meyerdierks A."/>
            <person name="Storesund J.E."/>
            <person name="Kallscheuer N."/>
            <person name="Luecker S."/>
            <person name="Lage O.M."/>
            <person name="Pohl T."/>
            <person name="Merkel B.J."/>
            <person name="Hornburger P."/>
            <person name="Mueller R.-W."/>
            <person name="Bruemmer F."/>
            <person name="Labrenz M."/>
            <person name="Spormann A.M."/>
            <person name="Op Den Camp H."/>
            <person name="Overmann J."/>
            <person name="Amann R."/>
            <person name="Jetten M.S.M."/>
            <person name="Mascher T."/>
            <person name="Medema M.H."/>
            <person name="Devos D.P."/>
            <person name="Kaster A.-K."/>
            <person name="Ovreas L."/>
            <person name="Rohde M."/>
            <person name="Galperin M.Y."/>
            <person name="Jogler C."/>
        </authorList>
    </citation>
    <scope>NUCLEOTIDE SEQUENCE [LARGE SCALE GENOMIC DNA]</scope>
    <source>
        <strain evidence="1 2">KOR42</strain>
    </source>
</reference>
<dbReference type="RefSeq" id="WP_146510880.1">
    <property type="nucleotide sequence ID" value="NZ_SIHI01000011.1"/>
</dbReference>
<name>A0A5C5WM48_9PLAN</name>
<keyword evidence="2" id="KW-1185">Reference proteome</keyword>